<protein>
    <submittedName>
        <fullName evidence="2">Uncharacterized protein</fullName>
    </submittedName>
</protein>
<organism evidence="2 3">
    <name type="scientific">Stephania japonica</name>
    <dbReference type="NCBI Taxonomy" id="461633"/>
    <lineage>
        <taxon>Eukaryota</taxon>
        <taxon>Viridiplantae</taxon>
        <taxon>Streptophyta</taxon>
        <taxon>Embryophyta</taxon>
        <taxon>Tracheophyta</taxon>
        <taxon>Spermatophyta</taxon>
        <taxon>Magnoliopsida</taxon>
        <taxon>Ranunculales</taxon>
        <taxon>Menispermaceae</taxon>
        <taxon>Menispermoideae</taxon>
        <taxon>Cissampelideae</taxon>
        <taxon>Stephania</taxon>
    </lineage>
</organism>
<evidence type="ECO:0000313" key="2">
    <source>
        <dbReference type="EMBL" id="KAK9102877.1"/>
    </source>
</evidence>
<reference evidence="2 3" key="1">
    <citation type="submission" date="2024-01" db="EMBL/GenBank/DDBJ databases">
        <title>Genome assemblies of Stephania.</title>
        <authorList>
            <person name="Yang L."/>
        </authorList>
    </citation>
    <scope>NUCLEOTIDE SEQUENCE [LARGE SCALE GENOMIC DNA]</scope>
    <source>
        <strain evidence="2">QJT</strain>
        <tissue evidence="2">Leaf</tissue>
    </source>
</reference>
<accession>A0AAP0F2X4</accession>
<keyword evidence="3" id="KW-1185">Reference proteome</keyword>
<dbReference type="EMBL" id="JBBNAE010000008">
    <property type="protein sequence ID" value="KAK9102877.1"/>
    <property type="molecule type" value="Genomic_DNA"/>
</dbReference>
<comment type="caution">
    <text evidence="2">The sequence shown here is derived from an EMBL/GenBank/DDBJ whole genome shotgun (WGS) entry which is preliminary data.</text>
</comment>
<proteinExistence type="predicted"/>
<evidence type="ECO:0000256" key="1">
    <source>
        <dbReference type="SAM" id="MobiDB-lite"/>
    </source>
</evidence>
<evidence type="ECO:0000313" key="3">
    <source>
        <dbReference type="Proteomes" id="UP001417504"/>
    </source>
</evidence>
<dbReference type="Proteomes" id="UP001417504">
    <property type="component" value="Unassembled WGS sequence"/>
</dbReference>
<dbReference type="AlphaFoldDB" id="A0AAP0F2X4"/>
<feature type="region of interest" description="Disordered" evidence="1">
    <location>
        <begin position="1"/>
        <end position="40"/>
    </location>
</feature>
<name>A0AAP0F2X4_9MAGN</name>
<gene>
    <name evidence="2" type="ORF">Sjap_020131</name>
</gene>
<sequence length="142" mass="15742">MATARKNSDPAIDFTDGSSSRVMDNLGNNGGSAMEMDKDNQTSYRAKASEPKVKRFHAMLKAKPGDLLRQVGDKRPQLIISLKYLDRMNEQLERVVIGKQMGCLICLEADTSRAVTEESRRAVMGVSDGEKDGYGSRMLARR</sequence>